<name>A0AAD4LR96_9AGAM</name>
<reference evidence="4" key="1">
    <citation type="submission" date="2022-01" db="EMBL/GenBank/DDBJ databases">
        <title>Comparative genomics reveals a dynamic genome evolution in the ectomycorrhizal milk-cap (Lactarius) mushrooms.</title>
        <authorList>
            <consortium name="DOE Joint Genome Institute"/>
            <person name="Lebreton A."/>
            <person name="Tang N."/>
            <person name="Kuo A."/>
            <person name="LaButti K."/>
            <person name="Drula E."/>
            <person name="Barry K."/>
            <person name="Clum A."/>
            <person name="Lipzen A."/>
            <person name="Mousain D."/>
            <person name="Ng V."/>
            <person name="Wang R."/>
            <person name="Wang X."/>
            <person name="Dai Y."/>
            <person name="Henrissat B."/>
            <person name="Grigoriev I.V."/>
            <person name="Guerin-Laguette A."/>
            <person name="Yu F."/>
            <person name="Martin F.M."/>
        </authorList>
    </citation>
    <scope>NUCLEOTIDE SEQUENCE</scope>
    <source>
        <strain evidence="4">QP</strain>
    </source>
</reference>
<gene>
    <name evidence="4" type="ORF">EDB92DRAFT_1827739</name>
</gene>
<feature type="domain" description="C2H2-type" evidence="3">
    <location>
        <begin position="87"/>
        <end position="119"/>
    </location>
</feature>
<protein>
    <recommendedName>
        <fullName evidence="3">C2H2-type domain-containing protein</fullName>
    </recommendedName>
</protein>
<dbReference type="EMBL" id="JAKELL010000001">
    <property type="protein sequence ID" value="KAH9001608.1"/>
    <property type="molecule type" value="Genomic_DNA"/>
</dbReference>
<dbReference type="AlphaFoldDB" id="A0AAD4LR96"/>
<dbReference type="GO" id="GO:0008270">
    <property type="term" value="F:zinc ion binding"/>
    <property type="evidence" value="ECO:0007669"/>
    <property type="project" value="UniProtKB-KW"/>
</dbReference>
<keyword evidence="1" id="KW-0479">Metal-binding</keyword>
<keyword evidence="5" id="KW-1185">Reference proteome</keyword>
<sequence length="148" mass="16324">MPGTAQSPTSKERKRRSTVAIQATSSPRNSRAADKGHTKWKYRAEGDNLSGLPTYTSKGGSHADPGPTGKGEGRKTEGIERIHTKLWKCRIGGCNKTFHRKGDALRHLQTTAKHNGKSVVCSCGATFSRHDALKRHQRLCNRHARELL</sequence>
<feature type="compositionally biased region" description="Basic and acidic residues" evidence="2">
    <location>
        <begin position="31"/>
        <end position="46"/>
    </location>
</feature>
<feature type="compositionally biased region" description="Polar residues" evidence="2">
    <location>
        <begin position="19"/>
        <end position="29"/>
    </location>
</feature>
<evidence type="ECO:0000313" key="5">
    <source>
        <dbReference type="Proteomes" id="UP001201163"/>
    </source>
</evidence>
<keyword evidence="1" id="KW-0862">Zinc</keyword>
<accession>A0AAD4LR96</accession>
<dbReference type="PROSITE" id="PS50157">
    <property type="entry name" value="ZINC_FINGER_C2H2_2"/>
    <property type="match status" value="1"/>
</dbReference>
<feature type="region of interest" description="Disordered" evidence="2">
    <location>
        <begin position="1"/>
        <end position="78"/>
    </location>
</feature>
<evidence type="ECO:0000259" key="3">
    <source>
        <dbReference type="PROSITE" id="PS50157"/>
    </source>
</evidence>
<keyword evidence="1" id="KW-0863">Zinc-finger</keyword>
<organism evidence="4 5">
    <name type="scientific">Lactarius akahatsu</name>
    <dbReference type="NCBI Taxonomy" id="416441"/>
    <lineage>
        <taxon>Eukaryota</taxon>
        <taxon>Fungi</taxon>
        <taxon>Dikarya</taxon>
        <taxon>Basidiomycota</taxon>
        <taxon>Agaricomycotina</taxon>
        <taxon>Agaricomycetes</taxon>
        <taxon>Russulales</taxon>
        <taxon>Russulaceae</taxon>
        <taxon>Lactarius</taxon>
    </lineage>
</organism>
<dbReference type="SMART" id="SM00355">
    <property type="entry name" value="ZnF_C2H2"/>
    <property type="match status" value="2"/>
</dbReference>
<comment type="caution">
    <text evidence="4">The sequence shown here is derived from an EMBL/GenBank/DDBJ whole genome shotgun (WGS) entry which is preliminary data.</text>
</comment>
<evidence type="ECO:0000313" key="4">
    <source>
        <dbReference type="EMBL" id="KAH9001608.1"/>
    </source>
</evidence>
<evidence type="ECO:0000256" key="2">
    <source>
        <dbReference type="SAM" id="MobiDB-lite"/>
    </source>
</evidence>
<dbReference type="InterPro" id="IPR013087">
    <property type="entry name" value="Znf_C2H2_type"/>
</dbReference>
<dbReference type="Proteomes" id="UP001201163">
    <property type="component" value="Unassembled WGS sequence"/>
</dbReference>
<dbReference type="Gene3D" id="3.30.160.60">
    <property type="entry name" value="Classic Zinc Finger"/>
    <property type="match status" value="1"/>
</dbReference>
<evidence type="ECO:0000256" key="1">
    <source>
        <dbReference type="PROSITE-ProRule" id="PRU00042"/>
    </source>
</evidence>
<proteinExistence type="predicted"/>